<comment type="caution">
    <text evidence="1">The sequence shown here is derived from an EMBL/GenBank/DDBJ whole genome shotgun (WGS) entry which is preliminary data.</text>
</comment>
<name>A0A022PE97_9GAMM</name>
<dbReference type="EMBL" id="JFGV01000047">
    <property type="protein sequence ID" value="EYU14452.1"/>
    <property type="molecule type" value="Genomic_DNA"/>
</dbReference>
<dbReference type="PATRIC" id="fig|1393736.3.peg.3112"/>
<dbReference type="Pfam" id="PF06841">
    <property type="entry name" value="Phage_T4_gp19"/>
    <property type="match status" value="1"/>
</dbReference>
<dbReference type="NCBIfam" id="TIGR02241">
    <property type="entry name" value="conserved hypothetical phage tail region protein"/>
    <property type="match status" value="1"/>
</dbReference>
<protein>
    <submittedName>
        <fullName evidence="1">Conserved hypothetical phage tail region protein</fullName>
    </submittedName>
</protein>
<dbReference type="GO" id="GO:0005198">
    <property type="term" value="F:structural molecule activity"/>
    <property type="evidence" value="ECO:0007669"/>
    <property type="project" value="InterPro"/>
</dbReference>
<gene>
    <name evidence="1" type="ORF">BA1DRAFT_03038</name>
</gene>
<evidence type="ECO:0000313" key="2">
    <source>
        <dbReference type="Proteomes" id="UP000023464"/>
    </source>
</evidence>
<dbReference type="PANTHER" id="PTHR38009">
    <property type="entry name" value="CONSERVED HYPOTHETICAL PHAGE TAIL PROTEIN"/>
    <property type="match status" value="1"/>
</dbReference>
<accession>A0A022PE97</accession>
<dbReference type="InterPro" id="IPR011747">
    <property type="entry name" value="CHP02241"/>
</dbReference>
<dbReference type="RefSeq" id="WP_036780542.1">
    <property type="nucleotide sequence ID" value="NZ_CAWLTM010000068.1"/>
</dbReference>
<dbReference type="AlphaFoldDB" id="A0A022PE97"/>
<dbReference type="Proteomes" id="UP000023464">
    <property type="component" value="Unassembled WGS sequence"/>
</dbReference>
<sequence>MNNLYTPAVSHRFIASFLFNNIPSPLDIAFQRISGLSRELQTSQHSQGGENARNTWLAEKIQHGSLMLERGVMTVTPLTLVFDRVLRGEKAVYADVVIMLLNEHSLPVASWTLSNALPVRWSTGDFDANSNTVLVNSLELRYQDMRWLGVKV</sequence>
<evidence type="ECO:0000313" key="1">
    <source>
        <dbReference type="EMBL" id="EYU14452.1"/>
    </source>
</evidence>
<keyword evidence="2" id="KW-1185">Reference proteome</keyword>
<reference evidence="1 2" key="1">
    <citation type="submission" date="2014-03" db="EMBL/GenBank/DDBJ databases">
        <title>Draft Genome of Photorhabdus luminescens BA1, an Egyptian Isolate.</title>
        <authorList>
            <person name="Ghazal S."/>
            <person name="Hurst S.G.IV."/>
            <person name="Morris K."/>
            <person name="Thomas K."/>
            <person name="Tisa L.S."/>
        </authorList>
    </citation>
    <scope>NUCLEOTIDE SEQUENCE [LARGE SCALE GENOMIC DNA]</scope>
    <source>
        <strain evidence="1 2">BA1</strain>
    </source>
</reference>
<dbReference type="PANTHER" id="PTHR38009:SF1">
    <property type="entry name" value="CONSERVED HYPOTHETICAL PHAGE TAIL PROTEIN"/>
    <property type="match status" value="1"/>
</dbReference>
<dbReference type="InterPro" id="IPR010667">
    <property type="entry name" value="Phage_T4_Gp19"/>
</dbReference>
<organism evidence="1 2">
    <name type="scientific">Photorhabdus aegyptia</name>
    <dbReference type="NCBI Taxonomy" id="2805098"/>
    <lineage>
        <taxon>Bacteria</taxon>
        <taxon>Pseudomonadati</taxon>
        <taxon>Pseudomonadota</taxon>
        <taxon>Gammaproteobacteria</taxon>
        <taxon>Enterobacterales</taxon>
        <taxon>Morganellaceae</taxon>
        <taxon>Photorhabdus</taxon>
    </lineage>
</organism>
<proteinExistence type="predicted"/>